<evidence type="ECO:0000256" key="5">
    <source>
        <dbReference type="ARBA" id="ARBA00022691"/>
    </source>
</evidence>
<evidence type="ECO:0000256" key="2">
    <source>
        <dbReference type="ARBA" id="ARBA00022573"/>
    </source>
</evidence>
<evidence type="ECO:0000256" key="3">
    <source>
        <dbReference type="ARBA" id="ARBA00022603"/>
    </source>
</evidence>
<accession>A0ABW6Y4H5</accession>
<evidence type="ECO:0000256" key="4">
    <source>
        <dbReference type="ARBA" id="ARBA00022679"/>
    </source>
</evidence>
<dbReference type="Proteomes" id="UP001603013">
    <property type="component" value="Unassembled WGS sequence"/>
</dbReference>
<gene>
    <name evidence="7" type="ORF">ACF05T_00345</name>
</gene>
<comment type="caution">
    <text evidence="7">The sequence shown here is derived from an EMBL/GenBank/DDBJ whole genome shotgun (WGS) entry which is preliminary data.</text>
</comment>
<sequence length="390" mass="40125">MITVIGSGAGADAGSWAGEPALVVDVRGDELTTGELDLIDEHAAEGGTRAVVRALGDPGFFGVVRTLERRFGARALDVRPGPAAVGVAFARLGLAWDDAVVADGSELHENALDRAVNVCRAHPKVAVLPGPGVGPAELGAELLHRVASRTLVVFSALGDPFRERFERVEPAEAMCRTWDGVSLVVCLDESRAEGSAPAVTGPLRGPGRWALPDREFGATDGSVLPYEARALALARLGPRAGDLVWEIGTGCGAVAVECARLGAAAVAVEKTAAGVERIRANTAAHGVEVRAVHGAAPTVLSHLADPDGVFVGGGGRELKAIVLAAARRARRAVVVAVTALEQVTPVRSALESCGFAAEGVLLQSQRLLTLPDGSSSMAPAAPVFLVWGTR</sequence>
<dbReference type="SUPFAM" id="SSF53790">
    <property type="entry name" value="Tetrapyrrole methylase"/>
    <property type="match status" value="1"/>
</dbReference>
<dbReference type="InterPro" id="IPR000878">
    <property type="entry name" value="4pyrrol_Mease"/>
</dbReference>
<keyword evidence="4" id="KW-0808">Transferase</keyword>
<dbReference type="InterPro" id="IPR029063">
    <property type="entry name" value="SAM-dependent_MTases_sf"/>
</dbReference>
<reference evidence="7 8" key="1">
    <citation type="submission" date="2024-10" db="EMBL/GenBank/DDBJ databases">
        <title>The Natural Products Discovery Center: Release of the First 8490 Sequenced Strains for Exploring Actinobacteria Biosynthetic Diversity.</title>
        <authorList>
            <person name="Kalkreuter E."/>
            <person name="Kautsar S.A."/>
            <person name="Yang D."/>
            <person name="Bader C.D."/>
            <person name="Teijaro C.N."/>
            <person name="Fluegel L."/>
            <person name="Davis C.M."/>
            <person name="Simpson J.R."/>
            <person name="Lauterbach L."/>
            <person name="Steele A.D."/>
            <person name="Gui C."/>
            <person name="Meng S."/>
            <person name="Li G."/>
            <person name="Viehrig K."/>
            <person name="Ye F."/>
            <person name="Su P."/>
            <person name="Kiefer A.F."/>
            <person name="Nichols A."/>
            <person name="Cepeda A.J."/>
            <person name="Yan W."/>
            <person name="Fan B."/>
            <person name="Jiang Y."/>
            <person name="Adhikari A."/>
            <person name="Zheng C.-J."/>
            <person name="Schuster L."/>
            <person name="Cowan T.M."/>
            <person name="Smanski M.J."/>
            <person name="Chevrette M.G."/>
            <person name="De Carvalho L.P.S."/>
            <person name="Shen B."/>
        </authorList>
    </citation>
    <scope>NUCLEOTIDE SEQUENCE [LARGE SCALE GENOMIC DNA]</scope>
    <source>
        <strain evidence="7 8">NPDC015755</strain>
    </source>
</reference>
<dbReference type="EMBL" id="JBIBSM010000001">
    <property type="protein sequence ID" value="MFF8274555.1"/>
    <property type="molecule type" value="Genomic_DNA"/>
</dbReference>
<dbReference type="PANTHER" id="PTHR43182:SF1">
    <property type="entry name" value="COBALT-PRECORRIN-7 C(5)-METHYLTRANSFERASE"/>
    <property type="match status" value="1"/>
</dbReference>
<organism evidence="7 8">
    <name type="scientific">Streptomyces lateritius</name>
    <dbReference type="NCBI Taxonomy" id="67313"/>
    <lineage>
        <taxon>Bacteria</taxon>
        <taxon>Bacillati</taxon>
        <taxon>Actinomycetota</taxon>
        <taxon>Actinomycetes</taxon>
        <taxon>Kitasatosporales</taxon>
        <taxon>Streptomycetaceae</taxon>
        <taxon>Streptomyces</taxon>
    </lineage>
</organism>
<feature type="domain" description="Tetrapyrrole methylase" evidence="6">
    <location>
        <begin position="41"/>
        <end position="166"/>
    </location>
</feature>
<keyword evidence="5" id="KW-0949">S-adenosyl-L-methionine</keyword>
<dbReference type="Pfam" id="PF00590">
    <property type="entry name" value="TP_methylase"/>
    <property type="match status" value="1"/>
</dbReference>
<dbReference type="InterPro" id="IPR050714">
    <property type="entry name" value="Cobalamin_biosynth_MTase"/>
</dbReference>
<evidence type="ECO:0000313" key="8">
    <source>
        <dbReference type="Proteomes" id="UP001603013"/>
    </source>
</evidence>
<keyword evidence="2" id="KW-0169">Cobalamin biosynthesis</keyword>
<keyword evidence="3" id="KW-0489">Methyltransferase</keyword>
<proteinExistence type="predicted"/>
<dbReference type="Gene3D" id="3.40.50.150">
    <property type="entry name" value="Vaccinia Virus protein VP39"/>
    <property type="match status" value="1"/>
</dbReference>
<dbReference type="InterPro" id="IPR012818">
    <property type="entry name" value="CbiE"/>
</dbReference>
<dbReference type="PANTHER" id="PTHR43182">
    <property type="entry name" value="COBALT-PRECORRIN-6B C(15)-METHYLTRANSFERASE (DECARBOXYLATING)"/>
    <property type="match status" value="1"/>
</dbReference>
<dbReference type="InterPro" id="IPR035996">
    <property type="entry name" value="4pyrrol_Methylase_sf"/>
</dbReference>
<dbReference type="RefSeq" id="WP_391932424.1">
    <property type="nucleotide sequence ID" value="NZ_JBIBSM010000001.1"/>
</dbReference>
<evidence type="ECO:0000259" key="6">
    <source>
        <dbReference type="Pfam" id="PF00590"/>
    </source>
</evidence>
<comment type="pathway">
    <text evidence="1">Cofactor biosynthesis; adenosylcobalamin biosynthesis.</text>
</comment>
<evidence type="ECO:0000256" key="1">
    <source>
        <dbReference type="ARBA" id="ARBA00004953"/>
    </source>
</evidence>
<dbReference type="SUPFAM" id="SSF53335">
    <property type="entry name" value="S-adenosyl-L-methionine-dependent methyltransferases"/>
    <property type="match status" value="1"/>
</dbReference>
<keyword evidence="8" id="KW-1185">Reference proteome</keyword>
<dbReference type="CDD" id="cd11644">
    <property type="entry name" value="Precorrin-6Y-MT"/>
    <property type="match status" value="1"/>
</dbReference>
<evidence type="ECO:0000313" key="7">
    <source>
        <dbReference type="EMBL" id="MFF8274555.1"/>
    </source>
</evidence>
<name>A0ABW6Y4H5_9ACTN</name>
<protein>
    <submittedName>
        <fullName evidence="7">Precorrin-6Y C5,15-methyltransferase (Decarboxylating) subunit CbiT</fullName>
    </submittedName>
</protein>